<reference evidence="2 3" key="1">
    <citation type="journal article" date="2015" name="Genome Announc.">
        <title>Expanding the biotechnology potential of lactobacilli through comparative genomics of 213 strains and associated genera.</title>
        <authorList>
            <person name="Sun Z."/>
            <person name="Harris H.M."/>
            <person name="McCann A."/>
            <person name="Guo C."/>
            <person name="Argimon S."/>
            <person name="Zhang W."/>
            <person name="Yang X."/>
            <person name="Jeffery I.B."/>
            <person name="Cooney J.C."/>
            <person name="Kagawa T.F."/>
            <person name="Liu W."/>
            <person name="Song Y."/>
            <person name="Salvetti E."/>
            <person name="Wrobel A."/>
            <person name="Rasinkangas P."/>
            <person name="Parkhill J."/>
            <person name="Rea M.C."/>
            <person name="O'Sullivan O."/>
            <person name="Ritari J."/>
            <person name="Douillard F.P."/>
            <person name="Paul Ross R."/>
            <person name="Yang R."/>
            <person name="Briner A.E."/>
            <person name="Felis G.E."/>
            <person name="de Vos W.M."/>
            <person name="Barrangou R."/>
            <person name="Klaenhammer T.R."/>
            <person name="Caufield P.W."/>
            <person name="Cui Y."/>
            <person name="Zhang H."/>
            <person name="O'Toole P.W."/>
        </authorList>
    </citation>
    <scope>NUCLEOTIDE SEQUENCE [LARGE SCALE GENOMIC DNA]</scope>
    <source>
        <strain evidence="2 3">DSM 20014</strain>
    </source>
</reference>
<dbReference type="PATRIC" id="fig|1620.3.peg.777"/>
<protein>
    <recommendedName>
        <fullName evidence="1">N-acetyltransferase domain-containing protein</fullName>
    </recommendedName>
</protein>
<feature type="domain" description="N-acetyltransferase" evidence="1">
    <location>
        <begin position="2"/>
        <end position="139"/>
    </location>
</feature>
<evidence type="ECO:0000259" key="1">
    <source>
        <dbReference type="PROSITE" id="PS51186"/>
    </source>
</evidence>
<dbReference type="GO" id="GO:0016747">
    <property type="term" value="F:acyltransferase activity, transferring groups other than amino-acyl groups"/>
    <property type="evidence" value="ECO:0007669"/>
    <property type="project" value="InterPro"/>
</dbReference>
<dbReference type="InterPro" id="IPR016181">
    <property type="entry name" value="Acyl_CoA_acyltransferase"/>
</dbReference>
<dbReference type="STRING" id="1620.IV67_GL000763"/>
<name>A0A0R2JPT8_9LACO</name>
<dbReference type="Gene3D" id="3.40.630.30">
    <property type="match status" value="1"/>
</dbReference>
<gene>
    <name evidence="2" type="ORF">IV67_GL000763</name>
</gene>
<evidence type="ECO:0000313" key="3">
    <source>
        <dbReference type="Proteomes" id="UP000051673"/>
    </source>
</evidence>
<dbReference type="CDD" id="cd04301">
    <property type="entry name" value="NAT_SF"/>
    <property type="match status" value="1"/>
</dbReference>
<dbReference type="InterPro" id="IPR000182">
    <property type="entry name" value="GNAT_dom"/>
</dbReference>
<sequence>MIEIKENDDSDNRAALIDLLTEHQSMHITDEILDEEMVSIGAYDDQDYIGGVFAKRFGNTVHLSLLAVKTEWRGHAIGQKLVAKIEAFARERESRYLTVNTQDYQALAFYQKLGFTVFGSIEDTPFVGTTKYYLKKRLD</sequence>
<dbReference type="Proteomes" id="UP000051673">
    <property type="component" value="Unassembled WGS sequence"/>
</dbReference>
<evidence type="ECO:0000313" key="2">
    <source>
        <dbReference type="EMBL" id="KRN76503.1"/>
    </source>
</evidence>
<organism evidence="2 3">
    <name type="scientific">Weissella minor</name>
    <dbReference type="NCBI Taxonomy" id="1620"/>
    <lineage>
        <taxon>Bacteria</taxon>
        <taxon>Bacillati</taxon>
        <taxon>Bacillota</taxon>
        <taxon>Bacilli</taxon>
        <taxon>Lactobacillales</taxon>
        <taxon>Lactobacillaceae</taxon>
        <taxon>Weissella</taxon>
    </lineage>
</organism>
<dbReference type="Pfam" id="PF13673">
    <property type="entry name" value="Acetyltransf_10"/>
    <property type="match status" value="1"/>
</dbReference>
<dbReference type="SUPFAM" id="SSF55729">
    <property type="entry name" value="Acyl-CoA N-acyltransferases (Nat)"/>
    <property type="match status" value="1"/>
</dbReference>
<keyword evidence="3" id="KW-1185">Reference proteome</keyword>
<comment type="caution">
    <text evidence="2">The sequence shown here is derived from an EMBL/GenBank/DDBJ whole genome shotgun (WGS) entry which is preliminary data.</text>
</comment>
<dbReference type="AlphaFoldDB" id="A0A0R2JPT8"/>
<dbReference type="PROSITE" id="PS51186">
    <property type="entry name" value="GNAT"/>
    <property type="match status" value="1"/>
</dbReference>
<accession>A0A0R2JPT8</accession>
<proteinExistence type="predicted"/>
<dbReference type="EMBL" id="JQCD01000029">
    <property type="protein sequence ID" value="KRN76503.1"/>
    <property type="molecule type" value="Genomic_DNA"/>
</dbReference>